<evidence type="ECO:0000256" key="1">
    <source>
        <dbReference type="SAM" id="MobiDB-lite"/>
    </source>
</evidence>
<dbReference type="EMBL" id="CAUEEQ010026783">
    <property type="protein sequence ID" value="CAJ0947493.1"/>
    <property type="molecule type" value="Genomic_DNA"/>
</dbReference>
<evidence type="ECO:0000313" key="3">
    <source>
        <dbReference type="EMBL" id="CAJ0947493.1"/>
    </source>
</evidence>
<proteinExistence type="predicted"/>
<accession>A0ABN9LPV4</accession>
<feature type="region of interest" description="Disordered" evidence="1">
    <location>
        <begin position="287"/>
        <end position="331"/>
    </location>
</feature>
<organism evidence="3 4">
    <name type="scientific">Ranitomeya imitator</name>
    <name type="common">mimic poison frog</name>
    <dbReference type="NCBI Taxonomy" id="111125"/>
    <lineage>
        <taxon>Eukaryota</taxon>
        <taxon>Metazoa</taxon>
        <taxon>Chordata</taxon>
        <taxon>Craniata</taxon>
        <taxon>Vertebrata</taxon>
        <taxon>Euteleostomi</taxon>
        <taxon>Amphibia</taxon>
        <taxon>Batrachia</taxon>
        <taxon>Anura</taxon>
        <taxon>Neobatrachia</taxon>
        <taxon>Hyloidea</taxon>
        <taxon>Dendrobatidae</taxon>
        <taxon>Dendrobatinae</taxon>
        <taxon>Ranitomeya</taxon>
    </lineage>
</organism>
<evidence type="ECO:0000313" key="4">
    <source>
        <dbReference type="Proteomes" id="UP001176940"/>
    </source>
</evidence>
<dbReference type="Proteomes" id="UP001176940">
    <property type="component" value="Unassembled WGS sequence"/>
</dbReference>
<evidence type="ECO:0000259" key="2">
    <source>
        <dbReference type="Pfam" id="PF21039"/>
    </source>
</evidence>
<dbReference type="InterPro" id="IPR052607">
    <property type="entry name" value="CEP104-like"/>
</dbReference>
<gene>
    <name evidence="3" type="ORF">RIMI_LOCUS11694913</name>
</gene>
<comment type="caution">
    <text evidence="3">The sequence shown here is derived from an EMBL/GenBank/DDBJ whole genome shotgun (WGS) entry which is preliminary data.</text>
</comment>
<dbReference type="Pfam" id="PF21039">
    <property type="entry name" value="CEP104_ZnF"/>
    <property type="match status" value="1"/>
</dbReference>
<sequence>MGGISPDYLSKLTARMPKVCNAVIAAKEPRHLCTAVLCAALNMAEKYTCKEVQCRGACVDDAGLRHPQEASRRAAIIRRWEAPDQDQTSMWAWLCFDWLTSEKCPQRSSVVHAQEGKLYTILTGDITLEQRGTEEKEKQFHNQQKLDEVLDLCIFCGERDESFTEEGLDLHYWKQCPMLKRCEHCKQVVEIASLTDHLLTECDHKDLFGKCQRCTEAISKDHLLEHVKAKTCNPAKGEKVANRCPLCHENFTPGEEAWKSHLMGKDGCKMNPRRILALQRTQAAAQATNKVGGATGAKGGTTGAKQRPPIAGSRIPAPRAGLNKTASKPQR</sequence>
<name>A0ABN9LPV4_9NEOB</name>
<dbReference type="InterPro" id="IPR048738">
    <property type="entry name" value="CEP104_Znf"/>
</dbReference>
<dbReference type="PANTHER" id="PTHR13371:SF0">
    <property type="entry name" value="CENTROSOMAL PROTEIN OF 104 KDA"/>
    <property type="match status" value="1"/>
</dbReference>
<feature type="domain" description="Centrosomal protein CEP104 Zn finger" evidence="2">
    <location>
        <begin position="153"/>
        <end position="263"/>
    </location>
</feature>
<keyword evidence="4" id="KW-1185">Reference proteome</keyword>
<dbReference type="PANTHER" id="PTHR13371">
    <property type="entry name" value="GLYCINE-, GLUTAMATE-, THIENYLCYCLOHEXYLPIPERIDINE-BINDING PROTEIN"/>
    <property type="match status" value="1"/>
</dbReference>
<reference evidence="3" key="1">
    <citation type="submission" date="2023-07" db="EMBL/GenBank/DDBJ databases">
        <authorList>
            <person name="Stuckert A."/>
        </authorList>
    </citation>
    <scope>NUCLEOTIDE SEQUENCE</scope>
</reference>
<feature type="compositionally biased region" description="Gly residues" evidence="1">
    <location>
        <begin position="293"/>
        <end position="302"/>
    </location>
</feature>
<protein>
    <recommendedName>
        <fullName evidence="2">Centrosomal protein CEP104 Zn finger domain-containing protein</fullName>
    </recommendedName>
</protein>